<dbReference type="PROSITE" id="PS50157">
    <property type="entry name" value="ZINC_FINGER_C2H2_2"/>
    <property type="match status" value="1"/>
</dbReference>
<accession>A0AAN6ZUX2</accession>
<dbReference type="Proteomes" id="UP001302745">
    <property type="component" value="Unassembled WGS sequence"/>
</dbReference>
<protein>
    <recommendedName>
        <fullName evidence="2">C2H2-type domain-containing protein</fullName>
    </recommendedName>
</protein>
<dbReference type="EMBL" id="MU856998">
    <property type="protein sequence ID" value="KAK4151837.1"/>
    <property type="molecule type" value="Genomic_DNA"/>
</dbReference>
<keyword evidence="1" id="KW-0863">Zinc-finger</keyword>
<name>A0AAN6ZUX2_9PEZI</name>
<reference evidence="3" key="1">
    <citation type="journal article" date="2023" name="Mol. Phylogenet. Evol.">
        <title>Genome-scale phylogeny and comparative genomics of the fungal order Sordariales.</title>
        <authorList>
            <person name="Hensen N."/>
            <person name="Bonometti L."/>
            <person name="Westerberg I."/>
            <person name="Brannstrom I.O."/>
            <person name="Guillou S."/>
            <person name="Cros-Aarteil S."/>
            <person name="Calhoun S."/>
            <person name="Haridas S."/>
            <person name="Kuo A."/>
            <person name="Mondo S."/>
            <person name="Pangilinan J."/>
            <person name="Riley R."/>
            <person name="LaButti K."/>
            <person name="Andreopoulos B."/>
            <person name="Lipzen A."/>
            <person name="Chen C."/>
            <person name="Yan M."/>
            <person name="Daum C."/>
            <person name="Ng V."/>
            <person name="Clum A."/>
            <person name="Steindorff A."/>
            <person name="Ohm R.A."/>
            <person name="Martin F."/>
            <person name="Silar P."/>
            <person name="Natvig D.O."/>
            <person name="Lalanne C."/>
            <person name="Gautier V."/>
            <person name="Ament-Velasquez S.L."/>
            <person name="Kruys A."/>
            <person name="Hutchinson M.I."/>
            <person name="Powell A.J."/>
            <person name="Barry K."/>
            <person name="Miller A.N."/>
            <person name="Grigoriev I.V."/>
            <person name="Debuchy R."/>
            <person name="Gladieux P."/>
            <person name="Hiltunen Thoren M."/>
            <person name="Johannesson H."/>
        </authorList>
    </citation>
    <scope>NUCLEOTIDE SEQUENCE</scope>
    <source>
        <strain evidence="3">CBS 538.74</strain>
    </source>
</reference>
<feature type="domain" description="C2H2-type" evidence="2">
    <location>
        <begin position="170"/>
        <end position="198"/>
    </location>
</feature>
<keyword evidence="4" id="KW-1185">Reference proteome</keyword>
<evidence type="ECO:0000256" key="1">
    <source>
        <dbReference type="PROSITE-ProRule" id="PRU00042"/>
    </source>
</evidence>
<proteinExistence type="predicted"/>
<keyword evidence="1" id="KW-0479">Metal-binding</keyword>
<gene>
    <name evidence="3" type="ORF">C8A00DRAFT_16798</name>
</gene>
<dbReference type="InterPro" id="IPR013087">
    <property type="entry name" value="Znf_C2H2_type"/>
</dbReference>
<dbReference type="PROSITE" id="PS00028">
    <property type="entry name" value="ZINC_FINGER_C2H2_1"/>
    <property type="match status" value="1"/>
</dbReference>
<dbReference type="SMART" id="SM00355">
    <property type="entry name" value="ZnF_C2H2"/>
    <property type="match status" value="1"/>
</dbReference>
<evidence type="ECO:0000259" key="2">
    <source>
        <dbReference type="PROSITE" id="PS50157"/>
    </source>
</evidence>
<organism evidence="3 4">
    <name type="scientific">Chaetomidium leptoderma</name>
    <dbReference type="NCBI Taxonomy" id="669021"/>
    <lineage>
        <taxon>Eukaryota</taxon>
        <taxon>Fungi</taxon>
        <taxon>Dikarya</taxon>
        <taxon>Ascomycota</taxon>
        <taxon>Pezizomycotina</taxon>
        <taxon>Sordariomycetes</taxon>
        <taxon>Sordariomycetidae</taxon>
        <taxon>Sordariales</taxon>
        <taxon>Chaetomiaceae</taxon>
        <taxon>Chaetomidium</taxon>
    </lineage>
</organism>
<keyword evidence="1" id="KW-0862">Zinc</keyword>
<reference evidence="3" key="2">
    <citation type="submission" date="2023-05" db="EMBL/GenBank/DDBJ databases">
        <authorList>
            <consortium name="Lawrence Berkeley National Laboratory"/>
            <person name="Steindorff A."/>
            <person name="Hensen N."/>
            <person name="Bonometti L."/>
            <person name="Westerberg I."/>
            <person name="Brannstrom I.O."/>
            <person name="Guillou S."/>
            <person name="Cros-Aarteil S."/>
            <person name="Calhoun S."/>
            <person name="Haridas S."/>
            <person name="Kuo A."/>
            <person name="Mondo S."/>
            <person name="Pangilinan J."/>
            <person name="Riley R."/>
            <person name="Labutti K."/>
            <person name="Andreopoulos B."/>
            <person name="Lipzen A."/>
            <person name="Chen C."/>
            <person name="Yanf M."/>
            <person name="Daum C."/>
            <person name="Ng V."/>
            <person name="Clum A."/>
            <person name="Ohm R."/>
            <person name="Martin F."/>
            <person name="Silar P."/>
            <person name="Natvig D."/>
            <person name="Lalanne C."/>
            <person name="Gautier V."/>
            <person name="Ament-Velasquez S.L."/>
            <person name="Kruys A."/>
            <person name="Hutchinson M.I."/>
            <person name="Powell A.J."/>
            <person name="Barry K."/>
            <person name="Miller A.N."/>
            <person name="Grigoriev I.V."/>
            <person name="Debuchy R."/>
            <person name="Gladieux P."/>
            <person name="Thoren M.H."/>
            <person name="Johannesson H."/>
        </authorList>
    </citation>
    <scope>NUCLEOTIDE SEQUENCE</scope>
    <source>
        <strain evidence="3">CBS 538.74</strain>
    </source>
</reference>
<dbReference type="AlphaFoldDB" id="A0AAN6ZUX2"/>
<evidence type="ECO:0000313" key="3">
    <source>
        <dbReference type="EMBL" id="KAK4151837.1"/>
    </source>
</evidence>
<evidence type="ECO:0000313" key="4">
    <source>
        <dbReference type="Proteomes" id="UP001302745"/>
    </source>
</evidence>
<dbReference type="GO" id="GO:0008270">
    <property type="term" value="F:zinc ion binding"/>
    <property type="evidence" value="ECO:0007669"/>
    <property type="project" value="UniProtKB-KW"/>
</dbReference>
<comment type="caution">
    <text evidence="3">The sequence shown here is derived from an EMBL/GenBank/DDBJ whole genome shotgun (WGS) entry which is preliminary data.</text>
</comment>
<sequence length="205" mass="23191">MGLTTILRGFKIPVTLLDRFLETNGIKPTFGYPPIYDCLPLPGSDHPPLDPESAFLRNRLGGDTKTRIFVPNRQGVARSTHAYVAYAYVMVLGQRQIKFAAELPDRPPAEFGELRNEILGFAKEEEQGLLKVAGMQPDEEGEDPASLLFVVVTDDREYPYHGPFMRESDLRCDDCPTVFESWIDLQTHRRDVHGVEFKNVLPDDL</sequence>